<dbReference type="InterPro" id="IPR029903">
    <property type="entry name" value="RmlD-like-bd"/>
</dbReference>
<keyword evidence="3" id="KW-1185">Reference proteome</keyword>
<proteinExistence type="predicted"/>
<reference evidence="3" key="1">
    <citation type="journal article" date="2016" name="Nature">
        <title>The genome of the seagrass Zostera marina reveals angiosperm adaptation to the sea.</title>
        <authorList>
            <person name="Olsen J.L."/>
            <person name="Rouze P."/>
            <person name="Verhelst B."/>
            <person name="Lin Y.-C."/>
            <person name="Bayer T."/>
            <person name="Collen J."/>
            <person name="Dattolo E."/>
            <person name="De Paoli E."/>
            <person name="Dittami S."/>
            <person name="Maumus F."/>
            <person name="Michel G."/>
            <person name="Kersting A."/>
            <person name="Lauritano C."/>
            <person name="Lohaus R."/>
            <person name="Toepel M."/>
            <person name="Tonon T."/>
            <person name="Vanneste K."/>
            <person name="Amirebrahimi M."/>
            <person name="Brakel J."/>
            <person name="Bostroem C."/>
            <person name="Chovatia M."/>
            <person name="Grimwood J."/>
            <person name="Jenkins J.W."/>
            <person name="Jueterbock A."/>
            <person name="Mraz A."/>
            <person name="Stam W.T."/>
            <person name="Tice H."/>
            <person name="Bornberg-Bauer E."/>
            <person name="Green P.J."/>
            <person name="Pearson G.A."/>
            <person name="Procaccini G."/>
            <person name="Duarte C.M."/>
            <person name="Schmutz J."/>
            <person name="Reusch T.B.H."/>
            <person name="Van de Peer Y."/>
        </authorList>
    </citation>
    <scope>NUCLEOTIDE SEQUENCE [LARGE SCALE GENOMIC DNA]</scope>
    <source>
        <strain evidence="3">cv. Finnish</strain>
    </source>
</reference>
<organism evidence="2 3">
    <name type="scientific">Zostera marina</name>
    <name type="common">Eelgrass</name>
    <dbReference type="NCBI Taxonomy" id="29655"/>
    <lineage>
        <taxon>Eukaryota</taxon>
        <taxon>Viridiplantae</taxon>
        <taxon>Streptophyta</taxon>
        <taxon>Embryophyta</taxon>
        <taxon>Tracheophyta</taxon>
        <taxon>Spermatophyta</taxon>
        <taxon>Magnoliopsida</taxon>
        <taxon>Liliopsida</taxon>
        <taxon>Zosteraceae</taxon>
        <taxon>Zostera</taxon>
    </lineage>
</organism>
<dbReference type="PANTHER" id="PTHR43242:SF1">
    <property type="entry name" value="NAD(P)-BINDING ROSSMANN-FOLD SUPERFAMILY PROTEIN"/>
    <property type="match status" value="1"/>
</dbReference>
<dbReference type="OrthoDB" id="6235964at2759"/>
<evidence type="ECO:0000259" key="1">
    <source>
        <dbReference type="Pfam" id="PF04321"/>
    </source>
</evidence>
<dbReference type="SUPFAM" id="SSF51735">
    <property type="entry name" value="NAD(P)-binding Rossmann-fold domains"/>
    <property type="match status" value="1"/>
</dbReference>
<feature type="domain" description="RmlD-like substrate binding" evidence="1">
    <location>
        <begin position="5"/>
        <end position="337"/>
    </location>
</feature>
<dbReference type="AlphaFoldDB" id="A0A0K9P192"/>
<sequence>MARKKVVVVGGTGYLGQHILEAMKRENQRRRMNGDGGDGGEEMPWDLAFTHNRPIPPPELIEAISPVQSFRVDLSSGEGFDAISATFGHPHIVINCAAISVPRACEVDPAGAMATNVPTSLVDWLSRSTVAAATNHPYQSPCVTLLIHMSTDQVYEGLKSFYKEEDETVPVNMYGKSKLAGEDFVSRNYSNYAILRSSIIYGQQTISPVTRSLFIQWIDASLSSNKEVDFFYDEYRCPVYVKDLVDIILALAKKYISDNKQLQLLLNVGGPNRVSRVQMAETVASVRQHDASLIKAVSASSVNRGVISPPDISMDISKLVQTLCIAQIPFEEGVRLTLINGPN</sequence>
<dbReference type="Proteomes" id="UP000036987">
    <property type="component" value="Unassembled WGS sequence"/>
</dbReference>
<gene>
    <name evidence="2" type="ORF">ZOSMA_43G00060</name>
</gene>
<accession>A0A0K9P192</accession>
<name>A0A0K9P192_ZOSMR</name>
<dbReference type="OMA" id="RMPLMFG"/>
<dbReference type="InterPro" id="IPR036291">
    <property type="entry name" value="NAD(P)-bd_dom_sf"/>
</dbReference>
<dbReference type="STRING" id="29655.A0A0K9P192"/>
<dbReference type="EMBL" id="LFYR01001305">
    <property type="protein sequence ID" value="KMZ62826.1"/>
    <property type="molecule type" value="Genomic_DNA"/>
</dbReference>
<protein>
    <submittedName>
        <fullName evidence="2">dTDP-4-dehydrorhamnose reductase</fullName>
    </submittedName>
</protein>
<comment type="caution">
    <text evidence="2">The sequence shown here is derived from an EMBL/GenBank/DDBJ whole genome shotgun (WGS) entry which is preliminary data.</text>
</comment>
<evidence type="ECO:0000313" key="3">
    <source>
        <dbReference type="Proteomes" id="UP000036987"/>
    </source>
</evidence>
<dbReference type="PANTHER" id="PTHR43242">
    <property type="entry name" value="NAD(P)-BINDING ROSSMANN-FOLD SUPERFAMILY PROTEIN"/>
    <property type="match status" value="1"/>
</dbReference>
<dbReference type="Gene3D" id="3.40.50.720">
    <property type="entry name" value="NAD(P)-binding Rossmann-like Domain"/>
    <property type="match status" value="1"/>
</dbReference>
<dbReference type="Pfam" id="PF04321">
    <property type="entry name" value="RmlD_sub_bind"/>
    <property type="match status" value="1"/>
</dbReference>
<dbReference type="CDD" id="cd05254">
    <property type="entry name" value="dTDP_HR_like_SDR_e"/>
    <property type="match status" value="1"/>
</dbReference>
<evidence type="ECO:0000313" key="2">
    <source>
        <dbReference type="EMBL" id="KMZ62826.1"/>
    </source>
</evidence>